<dbReference type="Proteomes" id="UP000283958">
    <property type="component" value="Unassembled WGS sequence"/>
</dbReference>
<dbReference type="Gene3D" id="3.40.960.10">
    <property type="entry name" value="VSR Endonuclease"/>
    <property type="match status" value="1"/>
</dbReference>
<dbReference type="AlphaFoldDB" id="A0A415DER7"/>
<dbReference type="RefSeq" id="WP_118327802.1">
    <property type="nucleotide sequence ID" value="NZ_QRMN01000038.1"/>
</dbReference>
<sequence length="206" mass="23876">MNNLIENNRWGFLRETKELAEKAGIDKDTGLHRTGMEDYLAVIFSEIQASEWIHDKIIDGLGRRIKPDYRCERLKLIIEFDGLQHYQKPGRIKADIENQKLYGSCGYKVVRIPYFIQLSNDVVKQMFGRDIEEELFNPSIPSLGIKGKNMHAYCCPAGLKRIAKEFHNYSGQYHVNLKSLLDANNEYLTGAELLKEEYERSIKDSE</sequence>
<evidence type="ECO:0000313" key="2">
    <source>
        <dbReference type="EMBL" id="RHJ74604.1"/>
    </source>
</evidence>
<proteinExistence type="predicted"/>
<feature type="domain" description="DUF559" evidence="1">
    <location>
        <begin position="68"/>
        <end position="112"/>
    </location>
</feature>
<dbReference type="InterPro" id="IPR007569">
    <property type="entry name" value="DUF559"/>
</dbReference>
<evidence type="ECO:0000313" key="3">
    <source>
        <dbReference type="Proteomes" id="UP000283958"/>
    </source>
</evidence>
<evidence type="ECO:0000259" key="1">
    <source>
        <dbReference type="Pfam" id="PF04480"/>
    </source>
</evidence>
<dbReference type="Pfam" id="PF04480">
    <property type="entry name" value="DUF559"/>
    <property type="match status" value="1"/>
</dbReference>
<gene>
    <name evidence="2" type="ORF">DW105_14755</name>
</gene>
<protein>
    <submittedName>
        <fullName evidence="2">DUF559 domain-containing protein</fullName>
    </submittedName>
</protein>
<reference evidence="2 3" key="1">
    <citation type="submission" date="2018-08" db="EMBL/GenBank/DDBJ databases">
        <title>A genome reference for cultivated species of the human gut microbiota.</title>
        <authorList>
            <person name="Zou Y."/>
            <person name="Xue W."/>
            <person name="Luo G."/>
        </authorList>
    </citation>
    <scope>NUCLEOTIDE SEQUENCE [LARGE SCALE GENOMIC DNA]</scope>
    <source>
        <strain evidence="2 3">AM09-18</strain>
    </source>
</reference>
<accession>A0A415DER7</accession>
<organism evidence="2 3">
    <name type="scientific">Phocaeicola vulgatus</name>
    <name type="common">Bacteroides vulgatus</name>
    <dbReference type="NCBI Taxonomy" id="821"/>
    <lineage>
        <taxon>Bacteria</taxon>
        <taxon>Pseudomonadati</taxon>
        <taxon>Bacteroidota</taxon>
        <taxon>Bacteroidia</taxon>
        <taxon>Bacteroidales</taxon>
        <taxon>Bacteroidaceae</taxon>
        <taxon>Phocaeicola</taxon>
    </lineage>
</organism>
<comment type="caution">
    <text evidence="2">The sequence shown here is derived from an EMBL/GenBank/DDBJ whole genome shotgun (WGS) entry which is preliminary data.</text>
</comment>
<name>A0A415DER7_PHOVU</name>
<dbReference type="EMBL" id="QRMN01000038">
    <property type="protein sequence ID" value="RHJ74604.1"/>
    <property type="molecule type" value="Genomic_DNA"/>
</dbReference>